<dbReference type="PRINTS" id="PR00081">
    <property type="entry name" value="GDHRDH"/>
</dbReference>
<dbReference type="Gene3D" id="3.40.50.720">
    <property type="entry name" value="NAD(P)-binding Rossmann-like Domain"/>
    <property type="match status" value="1"/>
</dbReference>
<dbReference type="InterPro" id="IPR020904">
    <property type="entry name" value="Sc_DH/Rdtase_CS"/>
</dbReference>
<evidence type="ECO:0000313" key="3">
    <source>
        <dbReference type="EMBL" id="SHI92222.1"/>
    </source>
</evidence>
<evidence type="ECO:0000256" key="2">
    <source>
        <dbReference type="ARBA" id="ARBA00023002"/>
    </source>
</evidence>
<dbReference type="InterPro" id="IPR051122">
    <property type="entry name" value="SDR_DHRS6-like"/>
</dbReference>
<dbReference type="InterPro" id="IPR002347">
    <property type="entry name" value="SDR_fam"/>
</dbReference>
<dbReference type="EMBL" id="FQZN01000011">
    <property type="protein sequence ID" value="SHI92222.1"/>
    <property type="molecule type" value="Genomic_DNA"/>
</dbReference>
<dbReference type="CDD" id="cd05233">
    <property type="entry name" value="SDR_c"/>
    <property type="match status" value="1"/>
</dbReference>
<dbReference type="PANTHER" id="PTHR43477:SF1">
    <property type="entry name" value="DIHYDROANTICAPSIN 7-DEHYDROGENASE"/>
    <property type="match status" value="1"/>
</dbReference>
<dbReference type="RefSeq" id="WP_025835366.1">
    <property type="nucleotide sequence ID" value="NZ_FQZN01000011.1"/>
</dbReference>
<accession>A0A1M6F3G2</accession>
<evidence type="ECO:0000313" key="4">
    <source>
        <dbReference type="Proteomes" id="UP000184192"/>
    </source>
</evidence>
<dbReference type="SUPFAM" id="SSF51735">
    <property type="entry name" value="NAD(P)-binding Rossmann-fold domains"/>
    <property type="match status" value="1"/>
</dbReference>
<dbReference type="GeneID" id="92712112"/>
<dbReference type="InterPro" id="IPR036291">
    <property type="entry name" value="NAD(P)-bd_dom_sf"/>
</dbReference>
<dbReference type="PROSITE" id="PS00061">
    <property type="entry name" value="ADH_SHORT"/>
    <property type="match status" value="1"/>
</dbReference>
<dbReference type="PANTHER" id="PTHR43477">
    <property type="entry name" value="DIHYDROANTICAPSIN 7-DEHYDROGENASE"/>
    <property type="match status" value="1"/>
</dbReference>
<gene>
    <name evidence="3" type="ORF">SAMN05444350_1117</name>
</gene>
<protein>
    <submittedName>
        <fullName evidence="3">NAD(P)-dependent dehydrogenase, short-chain alcohol dehydrogenase family</fullName>
    </submittedName>
</protein>
<sequence>MSLVYSLEEKIVLVTGSSSGIGKQIALRCSEAGSFTIITGRNEERLNAVYQNLNQEKRQKYISDLSDEVGISDLVSSLPQLDGIVLCAGMVKTAPIKFNSRNSVEEVFKTNTFSNITLLQYLFRHNKIKKGASVIFISSVASIKPYKGNSLYSASKGALNSFAKVMALECGVKRIRVNCIHPGIIRTKPVSNFSEEEMAKQAASIPLGFGVPDDIAYGCIYLLSDAAKWITGTELIIDGGQSIS</sequence>
<keyword evidence="2" id="KW-0560">Oxidoreductase</keyword>
<organism evidence="3 4">
    <name type="scientific">Bacteroides stercorirosoris</name>
    <dbReference type="NCBI Taxonomy" id="871324"/>
    <lineage>
        <taxon>Bacteria</taxon>
        <taxon>Pseudomonadati</taxon>
        <taxon>Bacteroidota</taxon>
        <taxon>Bacteroidia</taxon>
        <taxon>Bacteroidales</taxon>
        <taxon>Bacteroidaceae</taxon>
        <taxon>Bacteroides</taxon>
    </lineage>
</organism>
<dbReference type="AlphaFoldDB" id="A0A1M6F3G2"/>
<name>A0A1M6F3G2_9BACE</name>
<comment type="similarity">
    <text evidence="1">Belongs to the short-chain dehydrogenases/reductases (SDR) family.</text>
</comment>
<proteinExistence type="inferred from homology"/>
<dbReference type="Pfam" id="PF13561">
    <property type="entry name" value="adh_short_C2"/>
    <property type="match status" value="1"/>
</dbReference>
<evidence type="ECO:0000256" key="1">
    <source>
        <dbReference type="ARBA" id="ARBA00006484"/>
    </source>
</evidence>
<dbReference type="eggNOG" id="COG1028">
    <property type="taxonomic scope" value="Bacteria"/>
</dbReference>
<dbReference type="Proteomes" id="UP000184192">
    <property type="component" value="Unassembled WGS sequence"/>
</dbReference>
<keyword evidence="4" id="KW-1185">Reference proteome</keyword>
<dbReference type="GO" id="GO:0016491">
    <property type="term" value="F:oxidoreductase activity"/>
    <property type="evidence" value="ECO:0007669"/>
    <property type="project" value="UniProtKB-KW"/>
</dbReference>
<reference evidence="4" key="1">
    <citation type="submission" date="2016-11" db="EMBL/GenBank/DDBJ databases">
        <authorList>
            <person name="Varghese N."/>
            <person name="Submissions S."/>
        </authorList>
    </citation>
    <scope>NUCLEOTIDE SEQUENCE [LARGE SCALE GENOMIC DNA]</scope>
    <source>
        <strain evidence="4">DSM 26884</strain>
    </source>
</reference>
<dbReference type="FunFam" id="3.40.50.720:FF:000084">
    <property type="entry name" value="Short-chain dehydrogenase reductase"/>
    <property type="match status" value="1"/>
</dbReference>